<evidence type="ECO:0000313" key="2">
    <source>
        <dbReference type="EMBL" id="THH31269.1"/>
    </source>
</evidence>
<sequence length="281" mass="31343">MATAPFDSTAQDNGLADVIIRSSDGIDFYVSRVILSMSSTVFRDMLRHAQPGPAALSEQAALPVIHVTEDHQTLDILLRILYPNTEVTPPHDVDKFHSILEAGRKYDLEKVTGVSGEALMRLAGTEPFVVYTLACEYGLENVARTVAGVVALLPIQEALCNEHPAKLRGITAIEFQRLLIYRQSPCVKQYTKDASGSGCHVQPWFSNHMLTLKNKLFLYPWNEAEAKAEFIHALKLTCPCDQCRQLTSEDMGDIEEFIRKLSENIAAEQAQIVLDFVQRQP</sequence>
<evidence type="ECO:0000313" key="3">
    <source>
        <dbReference type="Proteomes" id="UP000308730"/>
    </source>
</evidence>
<dbReference type="AlphaFoldDB" id="A0A4S4MXT4"/>
<dbReference type="OrthoDB" id="2790546at2759"/>
<reference evidence="2 3" key="1">
    <citation type="submission" date="2019-02" db="EMBL/GenBank/DDBJ databases">
        <title>Genome sequencing of the rare red list fungi Antrodiella citrinella (Flaviporus citrinellus).</title>
        <authorList>
            <person name="Buettner E."/>
            <person name="Kellner H."/>
        </authorList>
    </citation>
    <scope>NUCLEOTIDE SEQUENCE [LARGE SCALE GENOMIC DNA]</scope>
    <source>
        <strain evidence="2 3">DSM 108506</strain>
    </source>
</reference>
<dbReference type="Gene3D" id="3.30.710.10">
    <property type="entry name" value="Potassium Channel Kv1.1, Chain A"/>
    <property type="match status" value="1"/>
</dbReference>
<dbReference type="EMBL" id="SGPM01000052">
    <property type="protein sequence ID" value="THH31269.1"/>
    <property type="molecule type" value="Genomic_DNA"/>
</dbReference>
<dbReference type="InterPro" id="IPR011333">
    <property type="entry name" value="SKP1/BTB/POZ_sf"/>
</dbReference>
<gene>
    <name evidence="2" type="ORF">EUX98_g2929</name>
</gene>
<evidence type="ECO:0000259" key="1">
    <source>
        <dbReference type="PROSITE" id="PS50097"/>
    </source>
</evidence>
<dbReference type="InterPro" id="IPR000210">
    <property type="entry name" value="BTB/POZ_dom"/>
</dbReference>
<protein>
    <recommendedName>
        <fullName evidence="1">BTB domain-containing protein</fullName>
    </recommendedName>
</protein>
<dbReference type="Proteomes" id="UP000308730">
    <property type="component" value="Unassembled WGS sequence"/>
</dbReference>
<dbReference type="SMART" id="SM00225">
    <property type="entry name" value="BTB"/>
    <property type="match status" value="1"/>
</dbReference>
<keyword evidence="3" id="KW-1185">Reference proteome</keyword>
<organism evidence="2 3">
    <name type="scientific">Antrodiella citrinella</name>
    <dbReference type="NCBI Taxonomy" id="2447956"/>
    <lineage>
        <taxon>Eukaryota</taxon>
        <taxon>Fungi</taxon>
        <taxon>Dikarya</taxon>
        <taxon>Basidiomycota</taxon>
        <taxon>Agaricomycotina</taxon>
        <taxon>Agaricomycetes</taxon>
        <taxon>Polyporales</taxon>
        <taxon>Steccherinaceae</taxon>
        <taxon>Antrodiella</taxon>
    </lineage>
</organism>
<dbReference type="Pfam" id="PF00651">
    <property type="entry name" value="BTB"/>
    <property type="match status" value="1"/>
</dbReference>
<proteinExistence type="predicted"/>
<accession>A0A4S4MXT4</accession>
<dbReference type="SUPFAM" id="SSF54695">
    <property type="entry name" value="POZ domain"/>
    <property type="match status" value="1"/>
</dbReference>
<name>A0A4S4MXT4_9APHY</name>
<dbReference type="PROSITE" id="PS50097">
    <property type="entry name" value="BTB"/>
    <property type="match status" value="1"/>
</dbReference>
<comment type="caution">
    <text evidence="2">The sequence shown here is derived from an EMBL/GenBank/DDBJ whole genome shotgun (WGS) entry which is preliminary data.</text>
</comment>
<feature type="domain" description="BTB" evidence="1">
    <location>
        <begin position="16"/>
        <end position="90"/>
    </location>
</feature>
<dbReference type="CDD" id="cd18186">
    <property type="entry name" value="BTB_POZ_ZBTB_KLHL-like"/>
    <property type="match status" value="1"/>
</dbReference>